<evidence type="ECO:0000313" key="2">
    <source>
        <dbReference type="EMBL" id="QFZ72042.1"/>
    </source>
</evidence>
<dbReference type="Pfam" id="PF12697">
    <property type="entry name" value="Abhydrolase_6"/>
    <property type="match status" value="1"/>
</dbReference>
<dbReference type="AlphaFoldDB" id="A0A5Q0L4X8"/>
<organism evidence="2 3">
    <name type="scientific">Streptomyces fagopyri</name>
    <dbReference type="NCBI Taxonomy" id="2662397"/>
    <lineage>
        <taxon>Bacteria</taxon>
        <taxon>Bacillati</taxon>
        <taxon>Actinomycetota</taxon>
        <taxon>Actinomycetes</taxon>
        <taxon>Kitasatosporales</taxon>
        <taxon>Streptomycetaceae</taxon>
        <taxon>Streptomyces</taxon>
    </lineage>
</organism>
<proteinExistence type="predicted"/>
<accession>A0A5Q0L4X8</accession>
<dbReference type="Gene3D" id="3.40.50.1820">
    <property type="entry name" value="alpha/beta hydrolase"/>
    <property type="match status" value="1"/>
</dbReference>
<keyword evidence="2" id="KW-0378">Hydrolase</keyword>
<dbReference type="InterPro" id="IPR000073">
    <property type="entry name" value="AB_hydrolase_1"/>
</dbReference>
<dbReference type="InterPro" id="IPR050228">
    <property type="entry name" value="Carboxylesterase_BioH"/>
</dbReference>
<evidence type="ECO:0000313" key="3">
    <source>
        <dbReference type="Proteomes" id="UP000326179"/>
    </source>
</evidence>
<protein>
    <submittedName>
        <fullName evidence="2">Alpha/beta fold hydrolase</fullName>
    </submittedName>
</protein>
<reference evidence="2 3" key="1">
    <citation type="submission" date="2019-10" db="EMBL/GenBank/DDBJ databases">
        <title>A novel species.</title>
        <authorList>
            <person name="Gao J."/>
        </authorList>
    </citation>
    <scope>NUCLEOTIDE SEQUENCE [LARGE SCALE GENOMIC DNA]</scope>
    <source>
        <strain evidence="2 3">QMT-28</strain>
    </source>
</reference>
<dbReference type="PANTHER" id="PTHR43194:SF5">
    <property type="entry name" value="PIMELOYL-[ACYL-CARRIER PROTEIN] METHYL ESTER ESTERASE"/>
    <property type="match status" value="1"/>
</dbReference>
<name>A0A5Q0L4X8_9ACTN</name>
<dbReference type="EMBL" id="CP045643">
    <property type="protein sequence ID" value="QFZ72042.1"/>
    <property type="molecule type" value="Genomic_DNA"/>
</dbReference>
<dbReference type="PANTHER" id="PTHR43194">
    <property type="entry name" value="HYDROLASE ALPHA/BETA FOLD FAMILY"/>
    <property type="match status" value="1"/>
</dbReference>
<dbReference type="RefSeq" id="WP_153286411.1">
    <property type="nucleotide sequence ID" value="NZ_CP045643.1"/>
</dbReference>
<feature type="domain" description="AB hydrolase-1" evidence="1">
    <location>
        <begin position="5"/>
        <end position="252"/>
    </location>
</feature>
<dbReference type="InterPro" id="IPR029058">
    <property type="entry name" value="AB_hydrolase_fold"/>
</dbReference>
<evidence type="ECO:0000259" key="1">
    <source>
        <dbReference type="Pfam" id="PF12697"/>
    </source>
</evidence>
<dbReference type="Proteomes" id="UP000326179">
    <property type="component" value="Chromosome"/>
</dbReference>
<sequence>MSSPVVFVHGLWVHASAWHPWVDLFTNAGYEARSADWPGDGDTVEAARRNPQRVAGYGVQDITDHIARQIGGLGERPVVIGHSFGGLIAQKLLASGIASAAVAIDPAPIKGVKALPIPQIRSALPVLRSKANRNEAVMPTRRQFRYGFGNAVSREESDELYRRWVIPGPGRPIFDLTAAKKDPQSPIEVDLSDHARGPLLILGGERDHTIPEVVARQAAELYRPGTNTEYRRIPGRGHSLVFDSGWREVAEVVLDWVRRHDTSPAR</sequence>
<dbReference type="KEGG" id="sfy:GFH48_01035"/>
<dbReference type="SUPFAM" id="SSF53474">
    <property type="entry name" value="alpha/beta-Hydrolases"/>
    <property type="match status" value="1"/>
</dbReference>
<keyword evidence="3" id="KW-1185">Reference proteome</keyword>
<gene>
    <name evidence="2" type="ORF">GFH48_01035</name>
</gene>
<dbReference type="GO" id="GO:0016787">
    <property type="term" value="F:hydrolase activity"/>
    <property type="evidence" value="ECO:0007669"/>
    <property type="project" value="UniProtKB-KW"/>
</dbReference>